<keyword evidence="2" id="KW-1015">Disulfide bond</keyword>
<feature type="domain" description="Lipid-binding serum glycoprotein N-terminal" evidence="4">
    <location>
        <begin position="88"/>
        <end position="366"/>
    </location>
</feature>
<name>A0A0N5CNH2_THECL</name>
<accession>A0A0N5CNH2</accession>
<evidence type="ECO:0000313" key="8">
    <source>
        <dbReference type="WBParaSite" id="TCLT_0000173001-mRNA-1"/>
    </source>
</evidence>
<keyword evidence="3" id="KW-1133">Transmembrane helix</keyword>
<organism evidence="8">
    <name type="scientific">Thelazia callipaeda</name>
    <name type="common">Oriental eyeworm</name>
    <name type="synonym">Parasitic nematode</name>
    <dbReference type="NCBI Taxonomy" id="103827"/>
    <lineage>
        <taxon>Eukaryota</taxon>
        <taxon>Metazoa</taxon>
        <taxon>Ecdysozoa</taxon>
        <taxon>Nematoda</taxon>
        <taxon>Chromadorea</taxon>
        <taxon>Rhabditida</taxon>
        <taxon>Spirurina</taxon>
        <taxon>Spiruromorpha</taxon>
        <taxon>Thelazioidea</taxon>
        <taxon>Thelaziidae</taxon>
        <taxon>Thelazia</taxon>
    </lineage>
</organism>
<evidence type="ECO:0000259" key="5">
    <source>
        <dbReference type="SMART" id="SM00329"/>
    </source>
</evidence>
<proteinExistence type="inferred from homology"/>
<dbReference type="Gene3D" id="3.15.20.10">
    <property type="entry name" value="Bactericidal permeability-increasing protein, domain 2"/>
    <property type="match status" value="1"/>
</dbReference>
<dbReference type="InterPro" id="IPR017943">
    <property type="entry name" value="Bactericidal_perm-incr_a/b_dom"/>
</dbReference>
<evidence type="ECO:0000313" key="6">
    <source>
        <dbReference type="EMBL" id="VDM97325.1"/>
    </source>
</evidence>
<dbReference type="InterPro" id="IPR001124">
    <property type="entry name" value="Lipid-bd_serum_glycop_C"/>
</dbReference>
<evidence type="ECO:0000256" key="1">
    <source>
        <dbReference type="ARBA" id="ARBA00007292"/>
    </source>
</evidence>
<dbReference type="InterPro" id="IPR032942">
    <property type="entry name" value="BPI/LBP/Plunc"/>
</dbReference>
<dbReference type="GO" id="GO:0008289">
    <property type="term" value="F:lipid binding"/>
    <property type="evidence" value="ECO:0007669"/>
    <property type="project" value="InterPro"/>
</dbReference>
<dbReference type="SUPFAM" id="SSF55394">
    <property type="entry name" value="Bactericidal permeability-increasing protein, BPI"/>
    <property type="match status" value="2"/>
</dbReference>
<evidence type="ECO:0000259" key="4">
    <source>
        <dbReference type="SMART" id="SM00328"/>
    </source>
</evidence>
<dbReference type="SMART" id="SM00329">
    <property type="entry name" value="BPI2"/>
    <property type="match status" value="1"/>
</dbReference>
<dbReference type="WBParaSite" id="TCLT_0000173001-mRNA-1">
    <property type="protein sequence ID" value="TCLT_0000173001-mRNA-1"/>
    <property type="gene ID" value="TCLT_0000173001"/>
</dbReference>
<comment type="similarity">
    <text evidence="1">Belongs to the BPI/LBP/Plunc superfamily. BPI/LBP family.</text>
</comment>
<dbReference type="GO" id="GO:0005615">
    <property type="term" value="C:extracellular space"/>
    <property type="evidence" value="ECO:0007669"/>
    <property type="project" value="TreeGrafter"/>
</dbReference>
<keyword evidence="7" id="KW-1185">Reference proteome</keyword>
<sequence length="848" mass="94134">MNNYRQKPVKLLERRARNAAMYPRIINQKNNAVYMIQQQPGKVLIPAPYKRVIGGNFGSYGAVVVRGPMDFNPALLAGLRGNPGIKVRLNQRAFQYASELAAMIINREVVRAEIPDINQKLNELSIEISICNLYISHYRPPECVEIRPMEPNYLVIKIENFDIRVTGNLDGVFLSLFSLYGIIHATFYHLLIFKVSITLTLSLAPSPTGSLQVEVCDCDVQIPLADVCIQCGGFIGDIANLFFRDRISEAVRTMLPGQICQMVPDLLTQRLNPQLARIPQYIPFSQISSFAMSSFGPRVPAYCYSPQCQPRREPLAATNGNGAFPSSYPPRAFVASNKAIMINKPVAISRTASKLNFRGRFDALSNTNGNLRVLTQRQQNVIPAHNTATKNVNARQTASLTRSKRELIRGITISASANTFSTNPKHLERSSQSKIPLGTVLRRDSSLRKLPVLGTRNGSTLHKMPVVVHASTIYGNNMQAVNAIGGSAAPNGGSICPGCPNIASDPFGGIRNSLLQQINFNKLADVILTTQIIQTYATPYDFTLCLNGEFSPRGYGGTPFGAFPMMWPTPIGSQMLEAMISDFTINSLLYWMHKKNFLIFRLGQEIPGIESLLVTTCDEGEDDLDEEFQNEMLFIRLARLSERRRRRRLLRRLHYQQRNKRQTGSADSGLNLLSSLSDLSDLGICLGDILPAVKEEYPNRTLAVYFRSARAPSLMILSGGNLQIDILAFIEFYLDRSSTRVGIITAQIISNIMVHIWGNKIYGNATLPVLKLQDREGTLGLQQDSLDNLASLFKEVALKALNEQLNKGISLPLSLSNLPLNIVNPQFRVLNHAIYIGTDFTVSPSLLS</sequence>
<dbReference type="Gene3D" id="3.15.10.10">
    <property type="entry name" value="Bactericidal permeability-increasing protein, domain 1"/>
    <property type="match status" value="1"/>
</dbReference>
<dbReference type="AlphaFoldDB" id="A0A0N5CNH2"/>
<evidence type="ECO:0000256" key="2">
    <source>
        <dbReference type="ARBA" id="ARBA00023157"/>
    </source>
</evidence>
<dbReference type="PANTHER" id="PTHR10504">
    <property type="entry name" value="BACTERICIDAL PERMEABILITY-INCREASING BPI PROTEIN-RELATED"/>
    <property type="match status" value="1"/>
</dbReference>
<feature type="domain" description="Lipid-binding serum glycoprotein C-terminal" evidence="5">
    <location>
        <begin position="570"/>
        <end position="838"/>
    </location>
</feature>
<protein>
    <submittedName>
        <fullName evidence="8">BPI1 domain-containing protein</fullName>
    </submittedName>
</protein>
<dbReference type="Pfam" id="PF02886">
    <property type="entry name" value="LBP_BPI_CETP_C"/>
    <property type="match status" value="1"/>
</dbReference>
<dbReference type="OMA" id="WLHRKQF"/>
<dbReference type="SMART" id="SM00328">
    <property type="entry name" value="BPI1"/>
    <property type="match status" value="1"/>
</dbReference>
<evidence type="ECO:0000313" key="7">
    <source>
        <dbReference type="Proteomes" id="UP000276776"/>
    </source>
</evidence>
<dbReference type="EMBL" id="UYYF01000253">
    <property type="protein sequence ID" value="VDM97325.1"/>
    <property type="molecule type" value="Genomic_DNA"/>
</dbReference>
<evidence type="ECO:0000256" key="3">
    <source>
        <dbReference type="SAM" id="Phobius"/>
    </source>
</evidence>
<feature type="transmembrane region" description="Helical" evidence="3">
    <location>
        <begin position="172"/>
        <end position="193"/>
    </location>
</feature>
<keyword evidence="3" id="KW-0472">Membrane</keyword>
<dbReference type="PANTHER" id="PTHR10504:SF144">
    <property type="entry name" value="BPI1 DOMAIN-CONTAINING PROTEIN"/>
    <property type="match status" value="1"/>
</dbReference>
<reference evidence="8" key="1">
    <citation type="submission" date="2017-02" db="UniProtKB">
        <authorList>
            <consortium name="WormBaseParasite"/>
        </authorList>
    </citation>
    <scope>IDENTIFICATION</scope>
</reference>
<dbReference type="Pfam" id="PF01273">
    <property type="entry name" value="LBP_BPI_CETP"/>
    <property type="match status" value="1"/>
</dbReference>
<gene>
    <name evidence="6" type="ORF">TCLT_LOCUS1731</name>
</gene>
<dbReference type="Proteomes" id="UP000276776">
    <property type="component" value="Unassembled WGS sequence"/>
</dbReference>
<dbReference type="InterPro" id="IPR017942">
    <property type="entry name" value="Lipid-bd_serum_glycop_N"/>
</dbReference>
<dbReference type="OrthoDB" id="5874601at2759"/>
<keyword evidence="3" id="KW-0812">Transmembrane</keyword>
<reference evidence="6 7" key="2">
    <citation type="submission" date="2018-11" db="EMBL/GenBank/DDBJ databases">
        <authorList>
            <consortium name="Pathogen Informatics"/>
        </authorList>
    </citation>
    <scope>NUCLEOTIDE SEQUENCE [LARGE SCALE GENOMIC DNA]</scope>
</reference>
<dbReference type="STRING" id="103827.A0A0N5CNH2"/>